<name>A0ABV0X818_9TELE</name>
<dbReference type="EMBL" id="JAHRIM010092693">
    <property type="protein sequence ID" value="MEQ2277819.1"/>
    <property type="molecule type" value="Genomic_DNA"/>
</dbReference>
<organism evidence="2 3">
    <name type="scientific">Xenotaenia resolanae</name>
    <dbReference type="NCBI Taxonomy" id="208358"/>
    <lineage>
        <taxon>Eukaryota</taxon>
        <taxon>Metazoa</taxon>
        <taxon>Chordata</taxon>
        <taxon>Craniata</taxon>
        <taxon>Vertebrata</taxon>
        <taxon>Euteleostomi</taxon>
        <taxon>Actinopterygii</taxon>
        <taxon>Neopterygii</taxon>
        <taxon>Teleostei</taxon>
        <taxon>Neoteleostei</taxon>
        <taxon>Acanthomorphata</taxon>
        <taxon>Ovalentaria</taxon>
        <taxon>Atherinomorphae</taxon>
        <taxon>Cyprinodontiformes</taxon>
        <taxon>Goodeidae</taxon>
        <taxon>Xenotaenia</taxon>
    </lineage>
</organism>
<evidence type="ECO:0000313" key="3">
    <source>
        <dbReference type="Proteomes" id="UP001444071"/>
    </source>
</evidence>
<evidence type="ECO:0000313" key="2">
    <source>
        <dbReference type="EMBL" id="MEQ2277819.1"/>
    </source>
</evidence>
<reference evidence="2 3" key="1">
    <citation type="submission" date="2021-06" db="EMBL/GenBank/DDBJ databases">
        <authorList>
            <person name="Palmer J.M."/>
        </authorList>
    </citation>
    <scope>NUCLEOTIDE SEQUENCE [LARGE SCALE GENOMIC DNA]</scope>
    <source>
        <strain evidence="2 3">XR_2019</strain>
        <tissue evidence="2">Muscle</tissue>
    </source>
</reference>
<evidence type="ECO:0000256" key="1">
    <source>
        <dbReference type="SAM" id="SignalP"/>
    </source>
</evidence>
<comment type="caution">
    <text evidence="2">The sequence shown here is derived from an EMBL/GenBank/DDBJ whole genome shotgun (WGS) entry which is preliminary data.</text>
</comment>
<protein>
    <recommendedName>
        <fullName evidence="4">Secreted protein</fullName>
    </recommendedName>
</protein>
<proteinExistence type="predicted"/>
<accession>A0ABV0X818</accession>
<dbReference type="Proteomes" id="UP001444071">
    <property type="component" value="Unassembled WGS sequence"/>
</dbReference>
<evidence type="ECO:0008006" key="4">
    <source>
        <dbReference type="Google" id="ProtNLM"/>
    </source>
</evidence>
<feature type="signal peptide" evidence="1">
    <location>
        <begin position="1"/>
        <end position="16"/>
    </location>
</feature>
<keyword evidence="3" id="KW-1185">Reference proteome</keyword>
<keyword evidence="1" id="KW-0732">Signal</keyword>
<gene>
    <name evidence="2" type="ORF">XENORESO_008194</name>
</gene>
<sequence length="96" mass="11121">MFILKMKLCLLLTVLGQEKRPHFAQSIKRQLTFWKPSPALQDLKRQHPALNMQAQHRSTGTSQRPDLGMQYQVVQGMTFLMVIATENRRRHCVSSS</sequence>
<feature type="chain" id="PRO_5046199402" description="Secreted protein" evidence="1">
    <location>
        <begin position="17"/>
        <end position="96"/>
    </location>
</feature>